<feature type="domain" description="AAA+ ATPase" evidence="8">
    <location>
        <begin position="27"/>
        <end position="167"/>
    </location>
</feature>
<evidence type="ECO:0000313" key="9">
    <source>
        <dbReference type="EMBL" id="KYG63015.1"/>
    </source>
</evidence>
<comment type="catalytic activity">
    <reaction evidence="7">
        <text>DNA(n) + a 2'-deoxyribonucleoside 5'-triphosphate = DNA(n+1) + diphosphate</text>
        <dbReference type="Rhea" id="RHEA:22508"/>
        <dbReference type="Rhea" id="RHEA-COMP:17339"/>
        <dbReference type="Rhea" id="RHEA-COMP:17340"/>
        <dbReference type="ChEBI" id="CHEBI:33019"/>
        <dbReference type="ChEBI" id="CHEBI:61560"/>
        <dbReference type="ChEBI" id="CHEBI:173112"/>
        <dbReference type="EC" id="2.7.7.7"/>
    </reaction>
</comment>
<dbReference type="InterPro" id="IPR003593">
    <property type="entry name" value="AAA+_ATPase"/>
</dbReference>
<evidence type="ECO:0000256" key="2">
    <source>
        <dbReference type="ARBA" id="ARBA00014363"/>
    </source>
</evidence>
<sequence>MARLLDFVLGHQDIIAKLVASFEQGKPGQTYLFVGPAGIGKKLTAKGLAQALACPQSPRGCGKCPSCFRMAQGTHEGLKIIEPSGAQIKMEQAREVIEFLSLKSLSGNRVIIIDQAQNLNPQAANSLLKTLEEPPEGTFFFLIAPSVAGLMQTIRSRSRIVQFKPLTSEDLQKKVKAPAWALRAARGSFEKLAQLQEGPELELRQKSVEMLNLFLTDADFLLNETWRTEFKDRAQGQRLISYWVSFMKDAIYLQEGAKTQITNLDQAPIIKTLAEYNREFLLALMQKSLQVEQSFGANRDPQLVMEEFFITHRP</sequence>
<dbReference type="GO" id="GO:0006261">
    <property type="term" value="P:DNA-templated DNA replication"/>
    <property type="evidence" value="ECO:0007669"/>
    <property type="project" value="TreeGrafter"/>
</dbReference>
<accession>A0A162G184</accession>
<dbReference type="GO" id="GO:0005524">
    <property type="term" value="F:ATP binding"/>
    <property type="evidence" value="ECO:0007669"/>
    <property type="project" value="InterPro"/>
</dbReference>
<dbReference type="SUPFAM" id="SSF52540">
    <property type="entry name" value="P-loop containing nucleoside triphosphate hydrolases"/>
    <property type="match status" value="1"/>
</dbReference>
<dbReference type="InterPro" id="IPR050238">
    <property type="entry name" value="DNA_Rep/Repair_Clamp_Loader"/>
</dbReference>
<dbReference type="SMART" id="SM00382">
    <property type="entry name" value="AAA"/>
    <property type="match status" value="1"/>
</dbReference>
<evidence type="ECO:0000313" key="10">
    <source>
        <dbReference type="Proteomes" id="UP000075799"/>
    </source>
</evidence>
<keyword evidence="3" id="KW-0808">Transferase</keyword>
<proteinExistence type="predicted"/>
<dbReference type="GO" id="GO:0009360">
    <property type="term" value="C:DNA polymerase III complex"/>
    <property type="evidence" value="ECO:0007669"/>
    <property type="project" value="InterPro"/>
</dbReference>
<dbReference type="InterPro" id="IPR001270">
    <property type="entry name" value="ClpA/B"/>
</dbReference>
<evidence type="ECO:0000256" key="7">
    <source>
        <dbReference type="ARBA" id="ARBA00049244"/>
    </source>
</evidence>
<evidence type="ECO:0000256" key="5">
    <source>
        <dbReference type="ARBA" id="ARBA00022705"/>
    </source>
</evidence>
<keyword evidence="4" id="KW-0548">Nucleotidyltransferase</keyword>
<dbReference type="Gene3D" id="1.20.272.10">
    <property type="match status" value="1"/>
</dbReference>
<evidence type="ECO:0000256" key="1">
    <source>
        <dbReference type="ARBA" id="ARBA00012417"/>
    </source>
</evidence>
<dbReference type="PRINTS" id="PR00300">
    <property type="entry name" value="CLPPROTEASEA"/>
</dbReference>
<evidence type="ECO:0000259" key="8">
    <source>
        <dbReference type="SMART" id="SM00382"/>
    </source>
</evidence>
<comment type="caution">
    <text evidence="9">The sequence shown here is derived from an EMBL/GenBank/DDBJ whole genome shotgun (WGS) entry which is preliminary data.</text>
</comment>
<dbReference type="PANTHER" id="PTHR11669:SF8">
    <property type="entry name" value="DNA POLYMERASE III SUBUNIT DELTA"/>
    <property type="match status" value="1"/>
</dbReference>
<dbReference type="EC" id="2.7.7.7" evidence="1"/>
<keyword evidence="6" id="KW-0239">DNA-directed DNA polymerase</keyword>
<dbReference type="CDD" id="cd00009">
    <property type="entry name" value="AAA"/>
    <property type="match status" value="1"/>
</dbReference>
<dbReference type="PANTHER" id="PTHR11669">
    <property type="entry name" value="REPLICATION FACTOR C / DNA POLYMERASE III GAMMA-TAU SUBUNIT"/>
    <property type="match status" value="1"/>
</dbReference>
<dbReference type="EMBL" id="LUKD01000008">
    <property type="protein sequence ID" value="KYG63015.1"/>
    <property type="molecule type" value="Genomic_DNA"/>
</dbReference>
<dbReference type="InterPro" id="IPR015199">
    <property type="entry name" value="DNA_pol_III_delta_C"/>
</dbReference>
<dbReference type="AlphaFoldDB" id="A0A162G184"/>
<dbReference type="Pfam" id="PF13177">
    <property type="entry name" value="DNA_pol3_delta2"/>
    <property type="match status" value="1"/>
</dbReference>
<evidence type="ECO:0000256" key="3">
    <source>
        <dbReference type="ARBA" id="ARBA00022679"/>
    </source>
</evidence>
<dbReference type="Gene3D" id="3.40.50.300">
    <property type="entry name" value="P-loop containing nucleotide triphosphate hydrolases"/>
    <property type="match status" value="1"/>
</dbReference>
<dbReference type="InterPro" id="IPR027417">
    <property type="entry name" value="P-loop_NTPase"/>
</dbReference>
<keyword evidence="5" id="KW-0235">DNA replication</keyword>
<reference evidence="9 10" key="1">
    <citation type="submission" date="2016-03" db="EMBL/GenBank/DDBJ databases">
        <authorList>
            <person name="Ploux O."/>
        </authorList>
    </citation>
    <scope>NUCLEOTIDE SEQUENCE [LARGE SCALE GENOMIC DNA]</scope>
    <source>
        <strain evidence="9 10">EC13</strain>
    </source>
</reference>
<evidence type="ECO:0000256" key="6">
    <source>
        <dbReference type="ARBA" id="ARBA00022932"/>
    </source>
</evidence>
<dbReference type="GO" id="GO:0003677">
    <property type="term" value="F:DNA binding"/>
    <property type="evidence" value="ECO:0007669"/>
    <property type="project" value="InterPro"/>
</dbReference>
<gene>
    <name evidence="9" type="ORF">AZI87_15210</name>
</gene>
<organism evidence="9 10">
    <name type="scientific">Bdellovibrio bacteriovorus</name>
    <dbReference type="NCBI Taxonomy" id="959"/>
    <lineage>
        <taxon>Bacteria</taxon>
        <taxon>Pseudomonadati</taxon>
        <taxon>Bdellovibrionota</taxon>
        <taxon>Bdellovibrionia</taxon>
        <taxon>Bdellovibrionales</taxon>
        <taxon>Pseudobdellovibrionaceae</taxon>
        <taxon>Bdellovibrio</taxon>
    </lineage>
</organism>
<dbReference type="GO" id="GO:0003887">
    <property type="term" value="F:DNA-directed DNA polymerase activity"/>
    <property type="evidence" value="ECO:0007669"/>
    <property type="project" value="UniProtKB-KW"/>
</dbReference>
<evidence type="ECO:0000256" key="4">
    <source>
        <dbReference type="ARBA" id="ARBA00022695"/>
    </source>
</evidence>
<dbReference type="RefSeq" id="WP_063209581.1">
    <property type="nucleotide sequence ID" value="NZ_LUKD01000008.1"/>
</dbReference>
<dbReference type="Proteomes" id="UP000075799">
    <property type="component" value="Unassembled WGS sequence"/>
</dbReference>
<dbReference type="OrthoDB" id="5287500at2"/>
<protein>
    <recommendedName>
        <fullName evidence="2">DNA polymerase III subunit delta'</fullName>
        <ecNumber evidence="1">2.7.7.7</ecNumber>
    </recommendedName>
</protein>
<name>A0A162G184_BDEBC</name>
<dbReference type="Pfam" id="PF09115">
    <property type="entry name" value="DNApol3-delta_C"/>
    <property type="match status" value="1"/>
</dbReference>